<organism evidence="1">
    <name type="scientific">Candidatus Kentrum sp. DK</name>
    <dbReference type="NCBI Taxonomy" id="2126562"/>
    <lineage>
        <taxon>Bacteria</taxon>
        <taxon>Pseudomonadati</taxon>
        <taxon>Pseudomonadota</taxon>
        <taxon>Gammaproteobacteria</taxon>
        <taxon>Candidatus Kentrum</taxon>
    </lineage>
</organism>
<name>A0A450SFI7_9GAMM</name>
<dbReference type="EMBL" id="CAADEY010000032">
    <property type="protein sequence ID" value="VFJ51624.1"/>
    <property type="molecule type" value="Genomic_DNA"/>
</dbReference>
<accession>A0A450SFI7</accession>
<protein>
    <recommendedName>
        <fullName evidence="2">Antitoxin ParD1/3/4</fullName>
    </recommendedName>
</protein>
<gene>
    <name evidence="1" type="ORF">BECKDK2373C_GA0170839_103228</name>
</gene>
<evidence type="ECO:0000313" key="1">
    <source>
        <dbReference type="EMBL" id="VFJ51624.1"/>
    </source>
</evidence>
<sequence length="78" mass="8696">MTLTLHGSVAELVRNQTLEENYQSPEALVREALETLMRQRIDAGIIRGLADVEAGRCRELTDDNINEIAESIVSKSLQ</sequence>
<proteinExistence type="predicted"/>
<reference evidence="1" key="1">
    <citation type="submission" date="2019-02" db="EMBL/GenBank/DDBJ databases">
        <authorList>
            <person name="Gruber-Vodicka R. H."/>
            <person name="Seah K. B. B."/>
        </authorList>
    </citation>
    <scope>NUCLEOTIDE SEQUENCE</scope>
    <source>
        <strain evidence="1">BECK_DK161</strain>
    </source>
</reference>
<dbReference type="AlphaFoldDB" id="A0A450SFI7"/>
<evidence type="ECO:0008006" key="2">
    <source>
        <dbReference type="Google" id="ProtNLM"/>
    </source>
</evidence>